<dbReference type="Pfam" id="PF22570">
    <property type="entry name" value="LiaF-TM"/>
    <property type="match status" value="1"/>
</dbReference>
<keyword evidence="1" id="KW-0472">Membrane</keyword>
<feature type="domain" description="Cell wall-active antibiotics response LiaF-like C-terminal" evidence="2">
    <location>
        <begin position="139"/>
        <end position="248"/>
    </location>
</feature>
<dbReference type="OrthoDB" id="1953204at2"/>
<accession>A0A223D594</accession>
<dbReference type="EMBL" id="CP022657">
    <property type="protein sequence ID" value="ASS76657.1"/>
    <property type="molecule type" value="Genomic_DNA"/>
</dbReference>
<feature type="transmembrane region" description="Helical" evidence="1">
    <location>
        <begin position="83"/>
        <end position="103"/>
    </location>
</feature>
<sequence>MGNRLFGFILVIIGFIFVVPNFGWFGVDTIGESFATFWPLFLIWAGVSGLFNGWNRRQKKISFSPLVAIMIGVLFLLDKVGIAPFSTWIVPGVLILFGVTLLFGRRPIGKVSIIRDGFGRDGSWSHESGGNVTRIKCKIGDLYVGGTDWQLKDTFIEQKVGAVRIDLTETVIPLGETLLEVECKMGDVDVVFPEGLAVMVEARVKIGSMRLFDQSNTGGVLFFQSPGYEEAERKVRMFAEVNIGDLDVKRA</sequence>
<feature type="transmembrane region" description="Helical" evidence="1">
    <location>
        <begin position="61"/>
        <end position="77"/>
    </location>
</feature>
<proteinExistence type="predicted"/>
<feature type="transmembrane region" description="Helical" evidence="1">
    <location>
        <begin position="37"/>
        <end position="54"/>
    </location>
</feature>
<keyword evidence="5" id="KW-1185">Reference proteome</keyword>
<dbReference type="NCBIfam" id="NF040535">
    <property type="entry name" value="LiaF_C_term"/>
    <property type="match status" value="1"/>
</dbReference>
<evidence type="ECO:0000313" key="5">
    <source>
        <dbReference type="Proteomes" id="UP000214688"/>
    </source>
</evidence>
<feature type="transmembrane region" description="Helical" evidence="1">
    <location>
        <begin position="5"/>
        <end position="25"/>
    </location>
</feature>
<evidence type="ECO:0000313" key="4">
    <source>
        <dbReference type="EMBL" id="ASS76657.1"/>
    </source>
</evidence>
<gene>
    <name evidence="4" type="ORF">CIG75_17895</name>
</gene>
<dbReference type="KEGG" id="tab:CIG75_17895"/>
<dbReference type="InterPro" id="IPR054331">
    <property type="entry name" value="LiaF_TM"/>
</dbReference>
<organism evidence="4 5">
    <name type="scientific">Tumebacillus algifaecis</name>
    <dbReference type="NCBI Taxonomy" id="1214604"/>
    <lineage>
        <taxon>Bacteria</taxon>
        <taxon>Bacillati</taxon>
        <taxon>Bacillota</taxon>
        <taxon>Bacilli</taxon>
        <taxon>Bacillales</taxon>
        <taxon>Alicyclobacillaceae</taxon>
        <taxon>Tumebacillus</taxon>
    </lineage>
</organism>
<protein>
    <submittedName>
        <fullName evidence="4">Uncharacterized protein</fullName>
    </submittedName>
</protein>
<evidence type="ECO:0000259" key="2">
    <source>
        <dbReference type="Pfam" id="PF09922"/>
    </source>
</evidence>
<feature type="domain" description="LiaF transmembrane" evidence="3">
    <location>
        <begin position="5"/>
        <end position="106"/>
    </location>
</feature>
<evidence type="ECO:0000256" key="1">
    <source>
        <dbReference type="SAM" id="Phobius"/>
    </source>
</evidence>
<dbReference type="InterPro" id="IPR047793">
    <property type="entry name" value="LiaF_C"/>
</dbReference>
<dbReference type="Pfam" id="PF09922">
    <property type="entry name" value="LiaF-like_C"/>
    <property type="match status" value="1"/>
</dbReference>
<evidence type="ECO:0000259" key="3">
    <source>
        <dbReference type="Pfam" id="PF22570"/>
    </source>
</evidence>
<keyword evidence="1" id="KW-0812">Transmembrane</keyword>
<dbReference type="InterPro" id="IPR024425">
    <property type="entry name" value="LiaF-like_C"/>
</dbReference>
<name>A0A223D594_9BACL</name>
<dbReference type="RefSeq" id="WP_094237886.1">
    <property type="nucleotide sequence ID" value="NZ_CP022657.1"/>
</dbReference>
<dbReference type="AlphaFoldDB" id="A0A223D594"/>
<dbReference type="Proteomes" id="UP000214688">
    <property type="component" value="Chromosome"/>
</dbReference>
<reference evidence="4 5" key="1">
    <citation type="journal article" date="2015" name="Int. J. Syst. Evol. Microbiol.">
        <title>Tumebacillus algifaecis sp. nov., isolated from decomposing algal scum.</title>
        <authorList>
            <person name="Wu Y.F."/>
            <person name="Zhang B."/>
            <person name="Xing P."/>
            <person name="Wu Q.L."/>
            <person name="Liu S.J."/>
        </authorList>
    </citation>
    <scope>NUCLEOTIDE SEQUENCE [LARGE SCALE GENOMIC DNA]</scope>
    <source>
        <strain evidence="4 5">THMBR28</strain>
    </source>
</reference>
<keyword evidence="1" id="KW-1133">Transmembrane helix</keyword>